<keyword evidence="2" id="KW-1185">Reference proteome</keyword>
<accession>A0A286U156</accession>
<comment type="caution">
    <text evidence="1">The sequence shown here is derived from an EMBL/GenBank/DDBJ whole genome shotgun (WGS) entry which is preliminary data.</text>
</comment>
<proteinExistence type="predicted"/>
<dbReference type="OrthoDB" id="119229at2"/>
<keyword evidence="1" id="KW-0378">Hydrolase</keyword>
<dbReference type="AlphaFoldDB" id="A0A286U156"/>
<keyword evidence="1" id="KW-0031">Aminopeptidase</keyword>
<evidence type="ECO:0000313" key="1">
    <source>
        <dbReference type="EMBL" id="GAX61858.1"/>
    </source>
</evidence>
<name>A0A286U156_9BACT</name>
<protein>
    <submittedName>
        <fullName evidence="1">Leucyl aminopeptidase</fullName>
    </submittedName>
</protein>
<keyword evidence="1" id="KW-0645">Protease</keyword>
<organism evidence="1 2">
    <name type="scientific">Candidatus Scalindua japonica</name>
    <dbReference type="NCBI Taxonomy" id="1284222"/>
    <lineage>
        <taxon>Bacteria</taxon>
        <taxon>Pseudomonadati</taxon>
        <taxon>Planctomycetota</taxon>
        <taxon>Candidatus Brocadiia</taxon>
        <taxon>Candidatus Brocadiales</taxon>
        <taxon>Candidatus Scalinduaceae</taxon>
        <taxon>Candidatus Scalindua</taxon>
    </lineage>
</organism>
<dbReference type="EMBL" id="BAOS01000028">
    <property type="protein sequence ID" value="GAX61858.1"/>
    <property type="molecule type" value="Genomic_DNA"/>
</dbReference>
<reference evidence="2" key="1">
    <citation type="journal article" date="2017" name="Environ. Microbiol. Rep.">
        <title>Genetic Diversity of Marine Anaerobic Ammonium-Oxidizing Bacteria as Revealed by Genomic and Proteomic Analyses of 'Candidatus Scalindua japonica'.</title>
        <authorList>
            <person name="Oshiki M."/>
            <person name="Mizuto K."/>
            <person name="Kimura Z."/>
            <person name="Kindaichi T."/>
            <person name="Satoh H."/>
            <person name="Okabe S."/>
        </authorList>
    </citation>
    <scope>NUCLEOTIDE SEQUENCE [LARGE SCALE GENOMIC DNA]</scope>
    <source>
        <strain evidence="2">husup-a2</strain>
    </source>
</reference>
<dbReference type="RefSeq" id="WP_096895232.1">
    <property type="nucleotide sequence ID" value="NZ_BAOS01000028.1"/>
</dbReference>
<dbReference type="GO" id="GO:0004177">
    <property type="term" value="F:aminopeptidase activity"/>
    <property type="evidence" value="ECO:0007669"/>
    <property type="project" value="UniProtKB-KW"/>
</dbReference>
<gene>
    <name evidence="1" type="ORF">SCALIN_C28_0060</name>
</gene>
<dbReference type="Proteomes" id="UP000218542">
    <property type="component" value="Unassembled WGS sequence"/>
</dbReference>
<evidence type="ECO:0000313" key="2">
    <source>
        <dbReference type="Proteomes" id="UP000218542"/>
    </source>
</evidence>
<sequence>MFGLLYQALVLNYALAVYSVFVTLSRYMQYSETDAIAIIERFKKRPIIDLDTLFNRGIVPVYKDVAGETAGAILALNPENPWWLTWVIKITFKSTLGKWTGKKFITPFYKEKKGYGINLFNSRNFPQYFKFDTYIKNAYVDGKPSLALDYRPYHLCTIGLVDEVRKIKDGQCLGRAYYIFPWRRQAWFVGYFVLCNLGKDFTS</sequence>